<dbReference type="GO" id="GO:0016787">
    <property type="term" value="F:hydrolase activity"/>
    <property type="evidence" value="ECO:0007669"/>
    <property type="project" value="UniProtKB-KW"/>
</dbReference>
<feature type="domain" description="Beta-lactamase-related" evidence="2">
    <location>
        <begin position="88"/>
        <end position="380"/>
    </location>
</feature>
<evidence type="ECO:0000259" key="2">
    <source>
        <dbReference type="Pfam" id="PF00144"/>
    </source>
</evidence>
<reference evidence="3 4" key="1">
    <citation type="submission" date="2019-02" db="EMBL/GenBank/DDBJ databases">
        <title>The genomic architecture of introgression among sibling species of bacteria.</title>
        <authorList>
            <person name="Cavassim M.I.A."/>
            <person name="Moeskjaer S."/>
            <person name="Moslemi C."/>
            <person name="Fields B."/>
            <person name="Bachmann A."/>
            <person name="Vilhjalmsson B."/>
            <person name="Schierup M.H."/>
            <person name="Young J.P.W."/>
            <person name="Andersen S.U."/>
        </authorList>
    </citation>
    <scope>NUCLEOTIDE SEQUENCE [LARGE SCALE GENOMIC DNA]</scope>
    <source>
        <strain evidence="3 4">SM145A</strain>
    </source>
</reference>
<dbReference type="InterPro" id="IPR012338">
    <property type="entry name" value="Beta-lactam/transpept-like"/>
</dbReference>
<organism evidence="3 4">
    <name type="scientific">Rhizobium leguminosarum</name>
    <dbReference type="NCBI Taxonomy" id="384"/>
    <lineage>
        <taxon>Bacteria</taxon>
        <taxon>Pseudomonadati</taxon>
        <taxon>Pseudomonadota</taxon>
        <taxon>Alphaproteobacteria</taxon>
        <taxon>Hyphomicrobiales</taxon>
        <taxon>Rhizobiaceae</taxon>
        <taxon>Rhizobium/Agrobacterium group</taxon>
        <taxon>Rhizobium</taxon>
    </lineage>
</organism>
<dbReference type="Proteomes" id="UP000293652">
    <property type="component" value="Unassembled WGS sequence"/>
</dbReference>
<dbReference type="AlphaFoldDB" id="A0A444HS55"/>
<evidence type="ECO:0000256" key="1">
    <source>
        <dbReference type="SAM" id="MobiDB-lite"/>
    </source>
</evidence>
<dbReference type="PANTHER" id="PTHR43283">
    <property type="entry name" value="BETA-LACTAMASE-RELATED"/>
    <property type="match status" value="1"/>
</dbReference>
<dbReference type="SUPFAM" id="SSF56601">
    <property type="entry name" value="beta-lactamase/transpeptidase-like"/>
    <property type="match status" value="1"/>
</dbReference>
<feature type="region of interest" description="Disordered" evidence="1">
    <location>
        <begin position="1"/>
        <end position="23"/>
    </location>
</feature>
<name>A0A444HS55_RHILE</name>
<evidence type="ECO:0000313" key="4">
    <source>
        <dbReference type="Proteomes" id="UP000293652"/>
    </source>
</evidence>
<dbReference type="EMBL" id="SIPC01000007">
    <property type="protein sequence ID" value="TAX65270.1"/>
    <property type="molecule type" value="Genomic_DNA"/>
</dbReference>
<accession>A0A444HS55</accession>
<dbReference type="InterPro" id="IPR001466">
    <property type="entry name" value="Beta-lactam-related"/>
</dbReference>
<proteinExistence type="predicted"/>
<sequence>MTSISPFRDPTAPGNPLVPKQDWDRSPWNRWTFQHVRDLLPTTKVWRGAGPASPLPADLRDIDAIPFAAEGEAHTIGSFLETSYADGFLVLHGGKIVAERYLNGMTSHTQHLSQSVAKSVVGTVAGILIGRGVVDPAASLTDYLPELEATAYRGATVQHVLDMTSGVVFDETYTAPDSHMAQLDVASGWKNGQNPNWHTNIWDLVLSLKDLECPHGTSFRYRSIETDVLSFVLERAAATPLAELVSRELWAPMGAEEDAYFTVDAAGYALGDGGFNATLRDYARFALLHLRGGETDGRRIVPTEWIAGTRFGADPRLFAGVYQEVLPAGAYHNQFWIEDTSRGVYMARGVFGQLIYIDPVSDFAAVVLSSWPEFVSTTRTRTALAAVRAIREALL</sequence>
<dbReference type="InterPro" id="IPR050789">
    <property type="entry name" value="Diverse_Enzym_Activities"/>
</dbReference>
<gene>
    <name evidence="3" type="ORF">ELI03_33480</name>
</gene>
<dbReference type="PANTHER" id="PTHR43283:SF7">
    <property type="entry name" value="BETA-LACTAMASE-RELATED DOMAIN-CONTAINING PROTEIN"/>
    <property type="match status" value="1"/>
</dbReference>
<keyword evidence="3" id="KW-0378">Hydrolase</keyword>
<evidence type="ECO:0000313" key="3">
    <source>
        <dbReference type="EMBL" id="TAX65270.1"/>
    </source>
</evidence>
<dbReference type="Gene3D" id="3.40.710.10">
    <property type="entry name" value="DD-peptidase/beta-lactamase superfamily"/>
    <property type="match status" value="1"/>
</dbReference>
<protein>
    <submittedName>
        <fullName evidence="3">Class C beta-lactamase-related serine hydrolase</fullName>
    </submittedName>
</protein>
<comment type="caution">
    <text evidence="3">The sequence shown here is derived from an EMBL/GenBank/DDBJ whole genome shotgun (WGS) entry which is preliminary data.</text>
</comment>
<dbReference type="Pfam" id="PF00144">
    <property type="entry name" value="Beta-lactamase"/>
    <property type="match status" value="1"/>
</dbReference>
<dbReference type="RefSeq" id="WP_064653256.1">
    <property type="nucleotide sequence ID" value="NZ_JACDJD010000039.1"/>
</dbReference>